<evidence type="ECO:0000313" key="1">
    <source>
        <dbReference type="EMBL" id="CAI8015249.1"/>
    </source>
</evidence>
<evidence type="ECO:0000313" key="2">
    <source>
        <dbReference type="Proteomes" id="UP001174909"/>
    </source>
</evidence>
<sequence length="462" mass="51944">MEFCLEIREDDLLKLVTQAHTEYGKERHFLFPALTQQSPPHDLWQSQPDQYSCCWVLRCLDHHYLSPRFHQVLLLRLAFEHSEAVEPHKIAARSPVLHQQCSVWRNGIKWTTDTSDVLVEVTDHSVVLFLSGRSDVGKKGKELELVNTRAQLMKQILKAKSDFCGVIKTVEEFVPHPQYPVNIHCTSVSLEKIAQAICNGNENVHTSPHHLEPVARLLKFESFQFCNFQCLVDLYCDELGSCKVTSSFIENVSSNITSIDDFCTVLNVPLHKIEVEGGSSDRAKAVRMFQEWQTQSDGTYQCLRGQMDKYSIFSGRNILVIAKMLKRSLPSTSSTTLTALELGGAALSVSKTNQDFSEVMGRHMTAVAETVSGDLTYFSNKFIESGFITQTAASNVLSKLGVSNGDKSRELLGLVRQNYDISLKKSVWANKFIGIFSCETAYSDLATLLRKETFPKDQDANS</sequence>
<reference evidence="1" key="1">
    <citation type="submission" date="2023-03" db="EMBL/GenBank/DDBJ databases">
        <authorList>
            <person name="Steffen K."/>
            <person name="Cardenas P."/>
        </authorList>
    </citation>
    <scope>NUCLEOTIDE SEQUENCE</scope>
</reference>
<dbReference type="AlphaFoldDB" id="A0AA35WCB7"/>
<dbReference type="Proteomes" id="UP001174909">
    <property type="component" value="Unassembled WGS sequence"/>
</dbReference>
<proteinExistence type="predicted"/>
<comment type="caution">
    <text evidence="1">The sequence shown here is derived from an EMBL/GenBank/DDBJ whole genome shotgun (WGS) entry which is preliminary data.</text>
</comment>
<name>A0AA35WCB7_GEOBA</name>
<protein>
    <submittedName>
        <fullName evidence="1">Uncharacterized protein</fullName>
    </submittedName>
</protein>
<accession>A0AA35WCB7</accession>
<organism evidence="1 2">
    <name type="scientific">Geodia barretti</name>
    <name type="common">Barrett's horny sponge</name>
    <dbReference type="NCBI Taxonomy" id="519541"/>
    <lineage>
        <taxon>Eukaryota</taxon>
        <taxon>Metazoa</taxon>
        <taxon>Porifera</taxon>
        <taxon>Demospongiae</taxon>
        <taxon>Heteroscleromorpha</taxon>
        <taxon>Tetractinellida</taxon>
        <taxon>Astrophorina</taxon>
        <taxon>Geodiidae</taxon>
        <taxon>Geodia</taxon>
    </lineage>
</organism>
<dbReference type="EMBL" id="CASHTH010001431">
    <property type="protein sequence ID" value="CAI8015249.1"/>
    <property type="molecule type" value="Genomic_DNA"/>
</dbReference>
<keyword evidence="2" id="KW-1185">Reference proteome</keyword>
<gene>
    <name evidence="1" type="ORF">GBAR_LOCUS9466</name>
</gene>